<sequence length="76" mass="8567">MAGCTLRCKQGLVKFMQSLRRFLSGTLNKGSCLCSAAGICLVSDLQHQQEIHAQHPRSPWEKSYRQGSEDTDRRQS</sequence>
<proteinExistence type="predicted"/>
<accession>A0AAD7WTZ9</accession>
<dbReference type="Proteomes" id="UP001221898">
    <property type="component" value="Unassembled WGS sequence"/>
</dbReference>
<name>A0AAD7WTZ9_9TELE</name>
<reference evidence="2" key="1">
    <citation type="journal article" date="2023" name="Science">
        <title>Genome structures resolve the early diversification of teleost fishes.</title>
        <authorList>
            <person name="Parey E."/>
            <person name="Louis A."/>
            <person name="Montfort J."/>
            <person name="Bouchez O."/>
            <person name="Roques C."/>
            <person name="Iampietro C."/>
            <person name="Lluch J."/>
            <person name="Castinel A."/>
            <person name="Donnadieu C."/>
            <person name="Desvignes T."/>
            <person name="Floi Bucao C."/>
            <person name="Jouanno E."/>
            <person name="Wen M."/>
            <person name="Mejri S."/>
            <person name="Dirks R."/>
            <person name="Jansen H."/>
            <person name="Henkel C."/>
            <person name="Chen W.J."/>
            <person name="Zahm M."/>
            <person name="Cabau C."/>
            <person name="Klopp C."/>
            <person name="Thompson A.W."/>
            <person name="Robinson-Rechavi M."/>
            <person name="Braasch I."/>
            <person name="Lecointre G."/>
            <person name="Bobe J."/>
            <person name="Postlethwait J.H."/>
            <person name="Berthelot C."/>
            <person name="Roest Crollius H."/>
            <person name="Guiguen Y."/>
        </authorList>
    </citation>
    <scope>NUCLEOTIDE SEQUENCE</scope>
    <source>
        <strain evidence="2">NC1722</strain>
    </source>
</reference>
<dbReference type="EMBL" id="JAINUG010000033">
    <property type="protein sequence ID" value="KAJ8408945.1"/>
    <property type="molecule type" value="Genomic_DNA"/>
</dbReference>
<organism evidence="2 3">
    <name type="scientific">Aldrovandia affinis</name>
    <dbReference type="NCBI Taxonomy" id="143900"/>
    <lineage>
        <taxon>Eukaryota</taxon>
        <taxon>Metazoa</taxon>
        <taxon>Chordata</taxon>
        <taxon>Craniata</taxon>
        <taxon>Vertebrata</taxon>
        <taxon>Euteleostomi</taxon>
        <taxon>Actinopterygii</taxon>
        <taxon>Neopterygii</taxon>
        <taxon>Teleostei</taxon>
        <taxon>Notacanthiformes</taxon>
        <taxon>Halosauridae</taxon>
        <taxon>Aldrovandia</taxon>
    </lineage>
</organism>
<comment type="caution">
    <text evidence="2">The sequence shown here is derived from an EMBL/GenBank/DDBJ whole genome shotgun (WGS) entry which is preliminary data.</text>
</comment>
<feature type="region of interest" description="Disordered" evidence="1">
    <location>
        <begin position="51"/>
        <end position="76"/>
    </location>
</feature>
<gene>
    <name evidence="2" type="ORF">AAFF_G00247630</name>
</gene>
<evidence type="ECO:0000313" key="3">
    <source>
        <dbReference type="Proteomes" id="UP001221898"/>
    </source>
</evidence>
<protein>
    <submittedName>
        <fullName evidence="2">Uncharacterized protein</fullName>
    </submittedName>
</protein>
<evidence type="ECO:0000313" key="2">
    <source>
        <dbReference type="EMBL" id="KAJ8408945.1"/>
    </source>
</evidence>
<keyword evidence="3" id="KW-1185">Reference proteome</keyword>
<evidence type="ECO:0000256" key="1">
    <source>
        <dbReference type="SAM" id="MobiDB-lite"/>
    </source>
</evidence>
<dbReference type="AlphaFoldDB" id="A0AAD7WTZ9"/>